<dbReference type="Gene3D" id="1.10.1610.10">
    <property type="match status" value="1"/>
</dbReference>
<gene>
    <name evidence="10" type="ORF">V6256_15870</name>
</gene>
<feature type="non-terminal residue" evidence="10">
    <location>
        <position position="71"/>
    </location>
</feature>
<dbReference type="InterPro" id="IPR003200">
    <property type="entry name" value="Nict_dMeBzImd_PRibTrfase"/>
</dbReference>
<protein>
    <recommendedName>
        <fullName evidence="4">Nicotinate-nucleotide--dimethylbenzimidazole phosphoribosyltransferase</fullName>
        <ecNumber evidence="3">2.4.2.21</ecNumber>
    </recommendedName>
    <alternativeName>
        <fullName evidence="8">N(1)-alpha-phosphoribosyltransferase</fullName>
    </alternativeName>
</protein>
<keyword evidence="11" id="KW-1185">Reference proteome</keyword>
<evidence type="ECO:0000313" key="11">
    <source>
        <dbReference type="Proteomes" id="UP001369082"/>
    </source>
</evidence>
<evidence type="ECO:0000256" key="3">
    <source>
        <dbReference type="ARBA" id="ARBA00011991"/>
    </source>
</evidence>
<keyword evidence="6 10" id="KW-0328">Glycosyltransferase</keyword>
<evidence type="ECO:0000256" key="9">
    <source>
        <dbReference type="ARBA" id="ARBA00047340"/>
    </source>
</evidence>
<dbReference type="Pfam" id="PF02277">
    <property type="entry name" value="DBI_PRT"/>
    <property type="match status" value="1"/>
</dbReference>
<evidence type="ECO:0000256" key="1">
    <source>
        <dbReference type="ARBA" id="ARBA00005049"/>
    </source>
</evidence>
<evidence type="ECO:0000256" key="5">
    <source>
        <dbReference type="ARBA" id="ARBA00022573"/>
    </source>
</evidence>
<evidence type="ECO:0000256" key="8">
    <source>
        <dbReference type="ARBA" id="ARBA00030686"/>
    </source>
</evidence>
<dbReference type="EC" id="2.4.2.21" evidence="3"/>
<keyword evidence="7 10" id="KW-0808">Transferase</keyword>
<sequence length="71" mass="7629">KFFEIISTVSNVPNLFITALQEKIDLKTKPQGSLGLLESVAFKTPLLQGTLSPVYTQPSIIIIAADLGIAD</sequence>
<dbReference type="RefSeq" id="WP_341599172.1">
    <property type="nucleotide sequence ID" value="NZ_JBAKAZ010000377.1"/>
</dbReference>
<comment type="caution">
    <text evidence="10">The sequence shown here is derived from an EMBL/GenBank/DDBJ whole genome shotgun (WGS) entry which is preliminary data.</text>
</comment>
<proteinExistence type="inferred from homology"/>
<dbReference type="Proteomes" id="UP001369082">
    <property type="component" value="Unassembled WGS sequence"/>
</dbReference>
<organism evidence="10 11">
    <name type="scientific">Psychromonas aquatilis</name>
    <dbReference type="NCBI Taxonomy" id="2005072"/>
    <lineage>
        <taxon>Bacteria</taxon>
        <taxon>Pseudomonadati</taxon>
        <taxon>Pseudomonadota</taxon>
        <taxon>Gammaproteobacteria</taxon>
        <taxon>Alteromonadales</taxon>
        <taxon>Psychromonadaceae</taxon>
        <taxon>Psychromonas</taxon>
    </lineage>
</organism>
<evidence type="ECO:0000256" key="6">
    <source>
        <dbReference type="ARBA" id="ARBA00022676"/>
    </source>
</evidence>
<evidence type="ECO:0000256" key="7">
    <source>
        <dbReference type="ARBA" id="ARBA00022679"/>
    </source>
</evidence>
<dbReference type="EMBL" id="JBAKAZ010000377">
    <property type="protein sequence ID" value="MEL0631045.1"/>
    <property type="molecule type" value="Genomic_DNA"/>
</dbReference>
<comment type="pathway">
    <text evidence="1">Nucleoside biosynthesis; alpha-ribazole biosynthesis; alpha-ribazole from 5,6-dimethylbenzimidazole: step 1/2.</text>
</comment>
<comment type="similarity">
    <text evidence="2">Belongs to the CobT family.</text>
</comment>
<dbReference type="InterPro" id="IPR023195">
    <property type="entry name" value="Nict_dMeBzImd_PRibTrfase_N"/>
</dbReference>
<dbReference type="GO" id="GO:0008939">
    <property type="term" value="F:nicotinate-nucleotide-dimethylbenzimidazole phosphoribosyltransferase activity"/>
    <property type="evidence" value="ECO:0007669"/>
    <property type="project" value="UniProtKB-EC"/>
</dbReference>
<accession>A0ABU9GUN4</accession>
<evidence type="ECO:0000256" key="4">
    <source>
        <dbReference type="ARBA" id="ARBA00015486"/>
    </source>
</evidence>
<dbReference type="InterPro" id="IPR036087">
    <property type="entry name" value="Nict_dMeBzImd_PRibTrfase_sf"/>
</dbReference>
<reference evidence="10 11" key="1">
    <citation type="submission" date="2024-02" db="EMBL/GenBank/DDBJ databases">
        <title>Bacteria isolated from the canopy kelp, Nereocystis luetkeana.</title>
        <authorList>
            <person name="Pfister C.A."/>
            <person name="Younker I.T."/>
            <person name="Light S.H."/>
        </authorList>
    </citation>
    <scope>NUCLEOTIDE SEQUENCE [LARGE SCALE GENOMIC DNA]</scope>
    <source>
        <strain evidence="10 11">TI.1.05</strain>
    </source>
</reference>
<feature type="non-terminal residue" evidence="10">
    <location>
        <position position="1"/>
    </location>
</feature>
<keyword evidence="5" id="KW-0169">Cobalamin biosynthesis</keyword>
<comment type="catalytic activity">
    <reaction evidence="9">
        <text>5,6-dimethylbenzimidazole + nicotinate beta-D-ribonucleotide = alpha-ribazole 5'-phosphate + nicotinate + H(+)</text>
        <dbReference type="Rhea" id="RHEA:11196"/>
        <dbReference type="ChEBI" id="CHEBI:15378"/>
        <dbReference type="ChEBI" id="CHEBI:15890"/>
        <dbReference type="ChEBI" id="CHEBI:32544"/>
        <dbReference type="ChEBI" id="CHEBI:57502"/>
        <dbReference type="ChEBI" id="CHEBI:57918"/>
        <dbReference type="EC" id="2.4.2.21"/>
    </reaction>
</comment>
<name>A0ABU9GUN4_9GAMM</name>
<dbReference type="SUPFAM" id="SSF52733">
    <property type="entry name" value="Nicotinate mononucleotide:5,6-dimethylbenzimidazole phosphoribosyltransferase (CobT)"/>
    <property type="match status" value="1"/>
</dbReference>
<evidence type="ECO:0000313" key="10">
    <source>
        <dbReference type="EMBL" id="MEL0631045.1"/>
    </source>
</evidence>
<evidence type="ECO:0000256" key="2">
    <source>
        <dbReference type="ARBA" id="ARBA00007110"/>
    </source>
</evidence>